<dbReference type="SUPFAM" id="SSF101936">
    <property type="entry name" value="DNA-binding pseudobarrel domain"/>
    <property type="match status" value="3"/>
</dbReference>
<comment type="subcellular location">
    <subcellularLocation>
        <location evidence="1">Nucleus</location>
    </subcellularLocation>
</comment>
<keyword evidence="9" id="KW-1185">Reference proteome</keyword>
<dbReference type="Gramene" id="HORVU.MOREX.r2.3HG0266420.1">
    <property type="protein sequence ID" value="HORVU.MOREX.r2.3HG0266420.1"/>
    <property type="gene ID" value="HORVU.MOREX.r2.3HG0266420"/>
</dbReference>
<keyword evidence="5" id="KW-0539">Nucleus</keyword>
<proteinExistence type="predicted"/>
<feature type="compositionally biased region" description="Low complexity" evidence="6">
    <location>
        <begin position="118"/>
        <end position="130"/>
    </location>
</feature>
<feature type="domain" description="TF-B3" evidence="7">
    <location>
        <begin position="452"/>
        <end position="506"/>
    </location>
</feature>
<feature type="compositionally biased region" description="Polar residues" evidence="6">
    <location>
        <begin position="133"/>
        <end position="143"/>
    </location>
</feature>
<dbReference type="Gramene" id="HORVU.MOREX.r3.3HG0319270.1">
    <property type="protein sequence ID" value="HORVU.MOREX.r3.3HG0319270.1"/>
    <property type="gene ID" value="HORVU.MOREX.r3.3HG0319270"/>
</dbReference>
<reference evidence="8" key="3">
    <citation type="submission" date="2022-01" db="UniProtKB">
        <authorList>
            <consortium name="EnsemblPlants"/>
        </authorList>
    </citation>
    <scope>IDENTIFICATION</scope>
    <source>
        <strain evidence="8">subsp. vulgare</strain>
    </source>
</reference>
<evidence type="ECO:0000259" key="7">
    <source>
        <dbReference type="PROSITE" id="PS50863"/>
    </source>
</evidence>
<dbReference type="PANTHER" id="PTHR31391:SF129">
    <property type="entry name" value="TF-B3 DOMAIN-CONTAINING PROTEIN"/>
    <property type="match status" value="1"/>
</dbReference>
<dbReference type="SMR" id="A0A8I6XTY1"/>
<evidence type="ECO:0000256" key="4">
    <source>
        <dbReference type="ARBA" id="ARBA00023163"/>
    </source>
</evidence>
<reference evidence="8" key="2">
    <citation type="submission" date="2020-10" db="EMBL/GenBank/DDBJ databases">
        <authorList>
            <person name="Scholz U."/>
            <person name="Mascher M."/>
            <person name="Fiebig A."/>
        </authorList>
    </citation>
    <scope>NUCLEOTIDE SEQUENCE [LARGE SCALE GENOMIC DNA]</scope>
    <source>
        <strain evidence="8">cv. Morex</strain>
    </source>
</reference>
<dbReference type="PANTHER" id="PTHR31391">
    <property type="entry name" value="B3 DOMAIN-CONTAINING PROTEIN OS11G0197600-RELATED"/>
    <property type="match status" value="1"/>
</dbReference>
<dbReference type="EnsemblPlants" id="HORVU.MOREX.r3.3HG0319270.1">
    <property type="protein sequence ID" value="HORVU.MOREX.r3.3HG0319270.1"/>
    <property type="gene ID" value="HORVU.MOREX.r3.3HG0319270"/>
</dbReference>
<evidence type="ECO:0000313" key="9">
    <source>
        <dbReference type="Proteomes" id="UP000011116"/>
    </source>
</evidence>
<evidence type="ECO:0000256" key="2">
    <source>
        <dbReference type="ARBA" id="ARBA00023015"/>
    </source>
</evidence>
<dbReference type="GO" id="GO:0003677">
    <property type="term" value="F:DNA binding"/>
    <property type="evidence" value="ECO:0007669"/>
    <property type="project" value="UniProtKB-KW"/>
</dbReference>
<dbReference type="InterPro" id="IPR003340">
    <property type="entry name" value="B3_DNA-bd"/>
</dbReference>
<dbReference type="Gene3D" id="2.40.330.10">
    <property type="entry name" value="DNA-binding pseudobarrel domain"/>
    <property type="match status" value="3"/>
</dbReference>
<keyword evidence="4" id="KW-0804">Transcription</keyword>
<dbReference type="PROSITE" id="PS50863">
    <property type="entry name" value="B3"/>
    <property type="match status" value="2"/>
</dbReference>
<keyword evidence="2" id="KW-0805">Transcription regulation</keyword>
<evidence type="ECO:0000256" key="6">
    <source>
        <dbReference type="SAM" id="MobiDB-lite"/>
    </source>
</evidence>
<dbReference type="Pfam" id="PF02362">
    <property type="entry name" value="B3"/>
    <property type="match status" value="2"/>
</dbReference>
<accession>A0A8I6XTY1</accession>
<feature type="compositionally biased region" description="Low complexity" evidence="6">
    <location>
        <begin position="145"/>
        <end position="159"/>
    </location>
</feature>
<feature type="region of interest" description="Disordered" evidence="6">
    <location>
        <begin position="113"/>
        <end position="159"/>
    </location>
</feature>
<dbReference type="InterPro" id="IPR015300">
    <property type="entry name" value="DNA-bd_pseudobarrel_sf"/>
</dbReference>
<dbReference type="GO" id="GO:0005634">
    <property type="term" value="C:nucleus"/>
    <property type="evidence" value="ECO:0007669"/>
    <property type="project" value="UniProtKB-SubCell"/>
</dbReference>
<sequence>MMEEETALGFEFFLVVLPNSLKKMRLPDKFARLLDGRRPRELKLREAGRQRLLWVMDVVFDADGHMYLGRGWEQFARAHDLRLGHFLILSYDGHTVLTMKVFDGSMCRRDYQHHDDTTSGSSSASGNTLGVSKMSNPCDSDGSQNERSYSSEELSEDSLSVDNSVESANLKKLSNNYALSSHCRLTKAQKMKINAVVKKIKPKFKMLVVQMKKSNIRRYTLEIPKDYALKHFPCEDTSITLQLPRKNKNWKCKLYVRPSGVAGAGRCSLYVGKFVHDTHVREGDIYLFEPMTNVKQRRYVMTAHPLHEACSDHSAGGRTNIGSNHRRTCAKMGDVKDKTPTDGEEYSSKHEELEVSQDSEETLFMLDDGAYLTPAQEMKSLEKVEEIKFKPPFYVVIMSKSTVCQRGSQNNPMLRFGSQYTAKYFGEKFAVSHDRGKHSGIYLLLRLEGKIRSWPTKLQHSSRGSKVLKGWPSFARDNRLREGDLCLFKLMKNEEPLMMMVYIVRR</sequence>
<evidence type="ECO:0000256" key="3">
    <source>
        <dbReference type="ARBA" id="ARBA00023125"/>
    </source>
</evidence>
<reference evidence="9" key="1">
    <citation type="journal article" date="2012" name="Nature">
        <title>A physical, genetic and functional sequence assembly of the barley genome.</title>
        <authorList>
            <consortium name="The International Barley Genome Sequencing Consortium"/>
            <person name="Mayer K.F."/>
            <person name="Waugh R."/>
            <person name="Brown J.W."/>
            <person name="Schulman A."/>
            <person name="Langridge P."/>
            <person name="Platzer M."/>
            <person name="Fincher G.B."/>
            <person name="Muehlbauer G.J."/>
            <person name="Sato K."/>
            <person name="Close T.J."/>
            <person name="Wise R.P."/>
            <person name="Stein N."/>
        </authorList>
    </citation>
    <scope>NUCLEOTIDE SEQUENCE [LARGE SCALE GENOMIC DNA]</scope>
    <source>
        <strain evidence="9">cv. Morex</strain>
    </source>
</reference>
<evidence type="ECO:0000256" key="1">
    <source>
        <dbReference type="ARBA" id="ARBA00004123"/>
    </source>
</evidence>
<organism evidence="8 9">
    <name type="scientific">Hordeum vulgare subsp. vulgare</name>
    <name type="common">Domesticated barley</name>
    <dbReference type="NCBI Taxonomy" id="112509"/>
    <lineage>
        <taxon>Eukaryota</taxon>
        <taxon>Viridiplantae</taxon>
        <taxon>Streptophyta</taxon>
        <taxon>Embryophyta</taxon>
        <taxon>Tracheophyta</taxon>
        <taxon>Spermatophyta</taxon>
        <taxon>Magnoliopsida</taxon>
        <taxon>Liliopsida</taxon>
        <taxon>Poales</taxon>
        <taxon>Poaceae</taxon>
        <taxon>BOP clade</taxon>
        <taxon>Pooideae</taxon>
        <taxon>Triticodae</taxon>
        <taxon>Triticeae</taxon>
        <taxon>Hordeinae</taxon>
        <taxon>Hordeum</taxon>
    </lineage>
</organism>
<dbReference type="InterPro" id="IPR044837">
    <property type="entry name" value="REM16-like"/>
</dbReference>
<keyword evidence="3" id="KW-0238">DNA-binding</keyword>
<dbReference type="Proteomes" id="UP000011116">
    <property type="component" value="Chromosome 3H"/>
</dbReference>
<dbReference type="CDD" id="cd10017">
    <property type="entry name" value="B3_DNA"/>
    <property type="match status" value="3"/>
</dbReference>
<name>A0A8I6XTY1_HORVV</name>
<feature type="domain" description="TF-B3" evidence="7">
    <location>
        <begin position="9"/>
        <end position="105"/>
    </location>
</feature>
<dbReference type="SMART" id="SM01019">
    <property type="entry name" value="B3"/>
    <property type="match status" value="3"/>
</dbReference>
<protein>
    <recommendedName>
        <fullName evidence="7">TF-B3 domain-containing protein</fullName>
    </recommendedName>
</protein>
<dbReference type="AlphaFoldDB" id="A0A8I6XTY1"/>
<evidence type="ECO:0000256" key="5">
    <source>
        <dbReference type="ARBA" id="ARBA00023242"/>
    </source>
</evidence>
<evidence type="ECO:0000313" key="8">
    <source>
        <dbReference type="EnsemblPlants" id="HORVU.MOREX.r3.3HG0319270.1"/>
    </source>
</evidence>